<protein>
    <submittedName>
        <fullName evidence="4">Putative methylated DNA-protein cysteine methyltransferase</fullName>
    </submittedName>
</protein>
<dbReference type="Pfam" id="PF01035">
    <property type="entry name" value="DNA_binding_1"/>
    <property type="match status" value="1"/>
</dbReference>
<dbReference type="CDD" id="cd06445">
    <property type="entry name" value="ATase"/>
    <property type="match status" value="1"/>
</dbReference>
<reference evidence="4 5" key="1">
    <citation type="submission" date="2016-03" db="EMBL/GenBank/DDBJ databases">
        <title>Complete genome sequence of Shewanella psychrophila WP2, a deep sea bacterium isolated from west Pacific sediment.</title>
        <authorList>
            <person name="Xu G."/>
            <person name="Jian H."/>
        </authorList>
    </citation>
    <scope>NUCLEOTIDE SEQUENCE [LARGE SCALE GENOMIC DNA]</scope>
    <source>
        <strain evidence="4 5">WP2</strain>
    </source>
</reference>
<proteinExistence type="predicted"/>
<dbReference type="Gene3D" id="1.10.10.10">
    <property type="entry name" value="Winged helix-like DNA-binding domain superfamily/Winged helix DNA-binding domain"/>
    <property type="match status" value="1"/>
</dbReference>
<dbReference type="InterPro" id="IPR036388">
    <property type="entry name" value="WH-like_DNA-bd_sf"/>
</dbReference>
<feature type="region of interest" description="Disordered" evidence="2">
    <location>
        <begin position="1"/>
        <end position="25"/>
    </location>
</feature>
<keyword evidence="4" id="KW-0808">Transferase</keyword>
<evidence type="ECO:0000313" key="4">
    <source>
        <dbReference type="EMBL" id="AQS36363.1"/>
    </source>
</evidence>
<dbReference type="KEGG" id="spsw:Sps_01192"/>
<gene>
    <name evidence="4" type="ORF">Sps_01192</name>
</gene>
<dbReference type="InterPro" id="IPR036217">
    <property type="entry name" value="MethylDNA_cys_MeTrfase_DNAb"/>
</dbReference>
<dbReference type="InterPro" id="IPR052520">
    <property type="entry name" value="ATL_DNA_repair"/>
</dbReference>
<dbReference type="GO" id="GO:0032259">
    <property type="term" value="P:methylation"/>
    <property type="evidence" value="ECO:0007669"/>
    <property type="project" value="UniProtKB-KW"/>
</dbReference>
<accession>A0A1S6HLG7</accession>
<keyword evidence="5" id="KW-1185">Reference proteome</keyword>
<keyword evidence="4" id="KW-0489">Methyltransferase</keyword>
<dbReference type="SUPFAM" id="SSF46767">
    <property type="entry name" value="Methylated DNA-protein cysteine methyltransferase, C-terminal domain"/>
    <property type="match status" value="1"/>
</dbReference>
<dbReference type="AlphaFoldDB" id="A0A1S6HLG7"/>
<dbReference type="Proteomes" id="UP000189545">
    <property type="component" value="Chromosome"/>
</dbReference>
<dbReference type="GO" id="GO:0006281">
    <property type="term" value="P:DNA repair"/>
    <property type="evidence" value="ECO:0007669"/>
    <property type="project" value="InterPro"/>
</dbReference>
<dbReference type="GO" id="GO:0008168">
    <property type="term" value="F:methyltransferase activity"/>
    <property type="evidence" value="ECO:0007669"/>
    <property type="project" value="UniProtKB-KW"/>
</dbReference>
<sequence length="139" mass="15576">MAQESMTRLNRQCTSPNQDANSPSTIAAKSPMEKIWFIVAMLPKGQVSCYGKVADLAGLPGRARYVSKALKMAPDTLNLPWHRVINSQGKISFKPDTQAFRTQMQLLRLEGVEVNRGKISLAKFEWRPDMATLVLQLPF</sequence>
<dbReference type="EMBL" id="CP014782">
    <property type="protein sequence ID" value="AQS36363.1"/>
    <property type="molecule type" value="Genomic_DNA"/>
</dbReference>
<evidence type="ECO:0000313" key="5">
    <source>
        <dbReference type="Proteomes" id="UP000189545"/>
    </source>
</evidence>
<organism evidence="4 5">
    <name type="scientific">Shewanella psychrophila</name>
    <dbReference type="NCBI Taxonomy" id="225848"/>
    <lineage>
        <taxon>Bacteria</taxon>
        <taxon>Pseudomonadati</taxon>
        <taxon>Pseudomonadota</taxon>
        <taxon>Gammaproteobacteria</taxon>
        <taxon>Alteromonadales</taxon>
        <taxon>Shewanellaceae</taxon>
        <taxon>Shewanella</taxon>
    </lineage>
</organism>
<dbReference type="STRING" id="225848.Sps_01192"/>
<name>A0A1S6HLG7_9GAMM</name>
<keyword evidence="1" id="KW-0227">DNA damage</keyword>
<dbReference type="InterPro" id="IPR014048">
    <property type="entry name" value="MethylDNA_cys_MeTrfase_DNA-bd"/>
</dbReference>
<feature type="domain" description="Methylated-DNA-[protein]-cysteine S-methyltransferase DNA binding" evidence="3">
    <location>
        <begin position="33"/>
        <end position="112"/>
    </location>
</feature>
<evidence type="ECO:0000256" key="2">
    <source>
        <dbReference type="SAM" id="MobiDB-lite"/>
    </source>
</evidence>
<evidence type="ECO:0000259" key="3">
    <source>
        <dbReference type="Pfam" id="PF01035"/>
    </source>
</evidence>
<evidence type="ECO:0000256" key="1">
    <source>
        <dbReference type="ARBA" id="ARBA00022763"/>
    </source>
</evidence>
<dbReference type="PANTHER" id="PTHR42942">
    <property type="entry name" value="6-O-METHYLGUANINE DNA METHYLTRANSFERASE"/>
    <property type="match status" value="1"/>
</dbReference>
<dbReference type="PANTHER" id="PTHR42942:SF1">
    <property type="entry name" value="ALKYLTRANSFERASE-LIKE PROTEIN 1"/>
    <property type="match status" value="1"/>
</dbReference>